<dbReference type="PANTHER" id="PTHR11814">
    <property type="entry name" value="SULFATE TRANSPORTER"/>
    <property type="match status" value="1"/>
</dbReference>
<proteinExistence type="predicted"/>
<evidence type="ECO:0000256" key="3">
    <source>
        <dbReference type="ARBA" id="ARBA00022989"/>
    </source>
</evidence>
<feature type="transmembrane region" description="Helical" evidence="5">
    <location>
        <begin position="396"/>
        <end position="426"/>
    </location>
</feature>
<dbReference type="RefSeq" id="WP_173066457.1">
    <property type="nucleotide sequence ID" value="NZ_AP022853.1"/>
</dbReference>
<dbReference type="InterPro" id="IPR001902">
    <property type="entry name" value="SLC26A/SulP_fam"/>
</dbReference>
<evidence type="ECO:0000259" key="6">
    <source>
        <dbReference type="PROSITE" id="PS50801"/>
    </source>
</evidence>
<evidence type="ECO:0000256" key="4">
    <source>
        <dbReference type="ARBA" id="ARBA00023136"/>
    </source>
</evidence>
<reference evidence="8" key="1">
    <citation type="submission" date="2020-03" db="EMBL/GenBank/DDBJ databases">
        <title>Complete genome sequence of sulfur-oxidizing bacterium skT11.</title>
        <authorList>
            <person name="Kanda M."/>
            <person name="Kojima H."/>
            <person name="Fukui M."/>
        </authorList>
    </citation>
    <scope>NUCLEOTIDE SEQUENCE [LARGE SCALE GENOMIC DNA]</scope>
    <source>
        <strain evidence="8">skT11</strain>
    </source>
</reference>
<dbReference type="AlphaFoldDB" id="A0A6F8VE27"/>
<dbReference type="KEGG" id="slac:SKTS_28200"/>
<evidence type="ECO:0000313" key="8">
    <source>
        <dbReference type="Proteomes" id="UP000502260"/>
    </source>
</evidence>
<feature type="transmembrane region" description="Helical" evidence="5">
    <location>
        <begin position="212"/>
        <end position="229"/>
    </location>
</feature>
<feature type="transmembrane region" description="Helical" evidence="5">
    <location>
        <begin position="107"/>
        <end position="126"/>
    </location>
</feature>
<feature type="transmembrane region" description="Helical" evidence="5">
    <location>
        <begin position="133"/>
        <end position="156"/>
    </location>
</feature>
<name>A0A6F8VE27_9PROT</name>
<feature type="transmembrane region" description="Helical" evidence="5">
    <location>
        <begin position="365"/>
        <end position="384"/>
    </location>
</feature>
<keyword evidence="4 5" id="KW-0472">Membrane</keyword>
<evidence type="ECO:0000313" key="7">
    <source>
        <dbReference type="EMBL" id="BCB27934.1"/>
    </source>
</evidence>
<sequence length="595" mass="64349">MLNPSCCPLLFYKIFPFLRWWPMVNKASNKADLIAGITGAMIVLPQGVAFATIAGMPPEYGLYAAMVPAIIAAMFGSSWHLVSGPTTAISIAVFAAMSPLADPGSPQFVSMVLTLTFLTGLFQLILGLARMGVLVNFISHTVVIGFTAGAALLIAASQVKNFFGIAIERGAHFHVVIEQLVLQFGNINPYVTAVGAVTLATGILAKKFIPKFPYMIVAMVVGSVLAYFINLEFGVEVTKIKTVGALPASLPPFFLPDFSYATIHKVVFPALVVTMLALTEAVSISRAIATKSEQRIDGNQEFVGQGLANIVGSFFSGYASCGSFNRSGVNYASGAQTPLATVYASIFLVLILLLVAPLASYLPNAAMAGILFLVAWGLIDFHHIGSIGKTSMAETVVLWVTLLGTLVNLEEGIFFGILLSLSLYLYRVSRPAIDPVVPAKEEGAYHFVDAHGHHECPQFRIVRINGAVFFGAVDYVQNGLTQIDESNPDQKSVMIVASGINFIDVAGAEMLAQEARRRRKMGGGLYFYRCKDSIYKFLRKSDKLDDIGEGGFFPAMSNWIKPIYSTLDPEICRNCKYRIFPECQTHLPDGEARTA</sequence>
<evidence type="ECO:0000256" key="2">
    <source>
        <dbReference type="ARBA" id="ARBA00022692"/>
    </source>
</evidence>
<dbReference type="GO" id="GO:0016020">
    <property type="term" value="C:membrane"/>
    <property type="evidence" value="ECO:0007669"/>
    <property type="project" value="UniProtKB-SubCell"/>
</dbReference>
<evidence type="ECO:0000256" key="1">
    <source>
        <dbReference type="ARBA" id="ARBA00004141"/>
    </source>
</evidence>
<dbReference type="EMBL" id="AP022853">
    <property type="protein sequence ID" value="BCB27934.1"/>
    <property type="molecule type" value="Genomic_DNA"/>
</dbReference>
<gene>
    <name evidence="7" type="ORF">SKTS_28200</name>
</gene>
<dbReference type="Gene3D" id="3.30.750.24">
    <property type="entry name" value="STAS domain"/>
    <property type="match status" value="1"/>
</dbReference>
<feature type="domain" description="STAS" evidence="6">
    <location>
        <begin position="461"/>
        <end position="563"/>
    </location>
</feature>
<dbReference type="SUPFAM" id="SSF52091">
    <property type="entry name" value="SpoIIaa-like"/>
    <property type="match status" value="1"/>
</dbReference>
<feature type="transmembrane region" description="Helical" evidence="5">
    <location>
        <begin position="258"/>
        <end position="278"/>
    </location>
</feature>
<feature type="transmembrane region" description="Helical" evidence="5">
    <location>
        <begin position="33"/>
        <end position="54"/>
    </location>
</feature>
<evidence type="ECO:0000256" key="5">
    <source>
        <dbReference type="SAM" id="Phobius"/>
    </source>
</evidence>
<feature type="transmembrane region" description="Helical" evidence="5">
    <location>
        <begin position="187"/>
        <end position="205"/>
    </location>
</feature>
<dbReference type="Pfam" id="PF00916">
    <property type="entry name" value="Sulfate_transp"/>
    <property type="match status" value="1"/>
</dbReference>
<accession>A0A6F8VE27</accession>
<dbReference type="GO" id="GO:0055085">
    <property type="term" value="P:transmembrane transport"/>
    <property type="evidence" value="ECO:0007669"/>
    <property type="project" value="InterPro"/>
</dbReference>
<dbReference type="Pfam" id="PF01740">
    <property type="entry name" value="STAS"/>
    <property type="match status" value="1"/>
</dbReference>
<dbReference type="InterPro" id="IPR011547">
    <property type="entry name" value="SLC26A/SulP_dom"/>
</dbReference>
<organism evidence="7 8">
    <name type="scientific">Sulfurimicrobium lacus</name>
    <dbReference type="NCBI Taxonomy" id="2715678"/>
    <lineage>
        <taxon>Bacteria</taxon>
        <taxon>Pseudomonadati</taxon>
        <taxon>Pseudomonadota</taxon>
        <taxon>Betaproteobacteria</taxon>
        <taxon>Nitrosomonadales</taxon>
        <taxon>Sulfuricellaceae</taxon>
        <taxon>Sulfurimicrobium</taxon>
    </lineage>
</organism>
<dbReference type="InterPro" id="IPR002645">
    <property type="entry name" value="STAS_dom"/>
</dbReference>
<keyword evidence="8" id="KW-1185">Reference proteome</keyword>
<dbReference type="InterPro" id="IPR036513">
    <property type="entry name" value="STAS_dom_sf"/>
</dbReference>
<feature type="transmembrane region" description="Helical" evidence="5">
    <location>
        <begin position="340"/>
        <end position="359"/>
    </location>
</feature>
<dbReference type="Proteomes" id="UP000502260">
    <property type="component" value="Chromosome"/>
</dbReference>
<feature type="transmembrane region" description="Helical" evidence="5">
    <location>
        <begin position="60"/>
        <end position="76"/>
    </location>
</feature>
<keyword evidence="2 5" id="KW-0812">Transmembrane</keyword>
<dbReference type="CDD" id="cd07042">
    <property type="entry name" value="STAS_SulP_like_sulfate_transporter"/>
    <property type="match status" value="1"/>
</dbReference>
<comment type="subcellular location">
    <subcellularLocation>
        <location evidence="1">Membrane</location>
        <topology evidence="1">Multi-pass membrane protein</topology>
    </subcellularLocation>
</comment>
<dbReference type="PROSITE" id="PS50801">
    <property type="entry name" value="STAS"/>
    <property type="match status" value="1"/>
</dbReference>
<keyword evidence="3 5" id="KW-1133">Transmembrane helix</keyword>
<protein>
    <submittedName>
        <fullName evidence="7">Sulfate transporter</fullName>
    </submittedName>
</protein>